<dbReference type="SUPFAM" id="SSF48403">
    <property type="entry name" value="Ankyrin repeat"/>
    <property type="match status" value="1"/>
</dbReference>
<sequence>MRLLHIAVLKERHEMVEYLAANFSTRLDSLDQAGRTALHYAAVQSNAIYDTLVDLGADRDIADQDGVTAEEYRQSPSRYIRPASAASSLMLRSMSTDDEFFDPDEPSAIPASFSSSLVLPTRPTPDFEAVVRVCKLMVDA</sequence>
<evidence type="ECO:0000313" key="2">
    <source>
        <dbReference type="EMBL" id="CAD6188138.1"/>
    </source>
</evidence>
<accession>A0A8S1H0A3</accession>
<organism evidence="2 3">
    <name type="scientific">Caenorhabditis auriculariae</name>
    <dbReference type="NCBI Taxonomy" id="2777116"/>
    <lineage>
        <taxon>Eukaryota</taxon>
        <taxon>Metazoa</taxon>
        <taxon>Ecdysozoa</taxon>
        <taxon>Nematoda</taxon>
        <taxon>Chromadorea</taxon>
        <taxon>Rhabditida</taxon>
        <taxon>Rhabditina</taxon>
        <taxon>Rhabditomorpha</taxon>
        <taxon>Rhabditoidea</taxon>
        <taxon>Rhabditidae</taxon>
        <taxon>Peloderinae</taxon>
        <taxon>Caenorhabditis</taxon>
    </lineage>
</organism>
<gene>
    <name evidence="2" type="ORF">CAUJ_LOCUS4057</name>
</gene>
<comment type="caution">
    <text evidence="2">The sequence shown here is derived from an EMBL/GenBank/DDBJ whole genome shotgun (WGS) entry which is preliminary data.</text>
</comment>
<dbReference type="PANTHER" id="PTHR24172:SF4">
    <property type="entry name" value="ANK_REP_REGION DOMAIN-CONTAINING PROTEIN"/>
    <property type="match status" value="1"/>
</dbReference>
<dbReference type="OrthoDB" id="5819922at2759"/>
<reference evidence="2" key="1">
    <citation type="submission" date="2020-10" db="EMBL/GenBank/DDBJ databases">
        <authorList>
            <person name="Kikuchi T."/>
        </authorList>
    </citation>
    <scope>NUCLEOTIDE SEQUENCE</scope>
    <source>
        <strain evidence="2">NKZ352</strain>
    </source>
</reference>
<dbReference type="Pfam" id="PF12796">
    <property type="entry name" value="Ank_2"/>
    <property type="match status" value="1"/>
</dbReference>
<feature type="repeat" description="ANK" evidence="1">
    <location>
        <begin position="33"/>
        <end position="64"/>
    </location>
</feature>
<dbReference type="PANTHER" id="PTHR24172">
    <property type="entry name" value="ANK_REP_REGION DOMAIN-CONTAINING PROTEIN"/>
    <property type="match status" value="1"/>
</dbReference>
<evidence type="ECO:0000313" key="3">
    <source>
        <dbReference type="Proteomes" id="UP000835052"/>
    </source>
</evidence>
<dbReference type="InterPro" id="IPR036770">
    <property type="entry name" value="Ankyrin_rpt-contain_sf"/>
</dbReference>
<keyword evidence="3" id="KW-1185">Reference proteome</keyword>
<dbReference type="Gene3D" id="1.25.40.20">
    <property type="entry name" value="Ankyrin repeat-containing domain"/>
    <property type="match status" value="1"/>
</dbReference>
<keyword evidence="1" id="KW-0040">ANK repeat</keyword>
<name>A0A8S1H0A3_9PELO</name>
<dbReference type="EMBL" id="CAJGYM010000008">
    <property type="protein sequence ID" value="CAD6188138.1"/>
    <property type="molecule type" value="Genomic_DNA"/>
</dbReference>
<evidence type="ECO:0000256" key="1">
    <source>
        <dbReference type="PROSITE-ProRule" id="PRU00023"/>
    </source>
</evidence>
<proteinExistence type="predicted"/>
<dbReference type="Proteomes" id="UP000835052">
    <property type="component" value="Unassembled WGS sequence"/>
</dbReference>
<dbReference type="PROSITE" id="PS50088">
    <property type="entry name" value="ANK_REPEAT"/>
    <property type="match status" value="1"/>
</dbReference>
<protein>
    <submittedName>
        <fullName evidence="2">Uncharacterized protein</fullName>
    </submittedName>
</protein>
<dbReference type="AlphaFoldDB" id="A0A8S1H0A3"/>
<dbReference type="InterPro" id="IPR002110">
    <property type="entry name" value="Ankyrin_rpt"/>
</dbReference>